<organism evidence="3 4">
    <name type="scientific">Dacryopinax primogenitus (strain DJM 731)</name>
    <name type="common">Brown rot fungus</name>
    <dbReference type="NCBI Taxonomy" id="1858805"/>
    <lineage>
        <taxon>Eukaryota</taxon>
        <taxon>Fungi</taxon>
        <taxon>Dikarya</taxon>
        <taxon>Basidiomycota</taxon>
        <taxon>Agaricomycotina</taxon>
        <taxon>Dacrymycetes</taxon>
        <taxon>Dacrymycetales</taxon>
        <taxon>Dacrymycetaceae</taxon>
        <taxon>Dacryopinax</taxon>
    </lineage>
</organism>
<dbReference type="AlphaFoldDB" id="M5GBC3"/>
<gene>
    <name evidence="3" type="ORF">DACRYDRAFT_99613</name>
</gene>
<name>M5GBC3_DACPD</name>
<accession>M5GBC3</accession>
<feature type="transmembrane region" description="Helical" evidence="2">
    <location>
        <begin position="46"/>
        <end position="72"/>
    </location>
</feature>
<evidence type="ECO:0000313" key="3">
    <source>
        <dbReference type="EMBL" id="EJU03347.1"/>
    </source>
</evidence>
<keyword evidence="2" id="KW-0812">Transmembrane</keyword>
<evidence type="ECO:0008006" key="5">
    <source>
        <dbReference type="Google" id="ProtNLM"/>
    </source>
</evidence>
<evidence type="ECO:0000313" key="4">
    <source>
        <dbReference type="Proteomes" id="UP000030653"/>
    </source>
</evidence>
<evidence type="ECO:0000256" key="1">
    <source>
        <dbReference type="SAM" id="MobiDB-lite"/>
    </source>
</evidence>
<dbReference type="GeneID" id="63692670"/>
<dbReference type="EMBL" id="JH795860">
    <property type="protein sequence ID" value="EJU03347.1"/>
    <property type="molecule type" value="Genomic_DNA"/>
</dbReference>
<keyword evidence="2" id="KW-1133">Transmembrane helix</keyword>
<keyword evidence="4" id="KW-1185">Reference proteome</keyword>
<dbReference type="OrthoDB" id="3350619at2759"/>
<feature type="region of interest" description="Disordered" evidence="1">
    <location>
        <begin position="1"/>
        <end position="33"/>
    </location>
</feature>
<reference evidence="3 4" key="1">
    <citation type="journal article" date="2012" name="Science">
        <title>The Paleozoic origin of enzymatic lignin decomposition reconstructed from 31 fungal genomes.</title>
        <authorList>
            <person name="Floudas D."/>
            <person name="Binder M."/>
            <person name="Riley R."/>
            <person name="Barry K."/>
            <person name="Blanchette R.A."/>
            <person name="Henrissat B."/>
            <person name="Martinez A.T."/>
            <person name="Otillar R."/>
            <person name="Spatafora J.W."/>
            <person name="Yadav J.S."/>
            <person name="Aerts A."/>
            <person name="Benoit I."/>
            <person name="Boyd A."/>
            <person name="Carlson A."/>
            <person name="Copeland A."/>
            <person name="Coutinho P.M."/>
            <person name="de Vries R.P."/>
            <person name="Ferreira P."/>
            <person name="Findley K."/>
            <person name="Foster B."/>
            <person name="Gaskell J."/>
            <person name="Glotzer D."/>
            <person name="Gorecki P."/>
            <person name="Heitman J."/>
            <person name="Hesse C."/>
            <person name="Hori C."/>
            <person name="Igarashi K."/>
            <person name="Jurgens J.A."/>
            <person name="Kallen N."/>
            <person name="Kersten P."/>
            <person name="Kohler A."/>
            <person name="Kuees U."/>
            <person name="Kumar T.K.A."/>
            <person name="Kuo A."/>
            <person name="LaButti K."/>
            <person name="Larrondo L.F."/>
            <person name="Lindquist E."/>
            <person name="Ling A."/>
            <person name="Lombard V."/>
            <person name="Lucas S."/>
            <person name="Lundell T."/>
            <person name="Martin R."/>
            <person name="McLaughlin D.J."/>
            <person name="Morgenstern I."/>
            <person name="Morin E."/>
            <person name="Murat C."/>
            <person name="Nagy L.G."/>
            <person name="Nolan M."/>
            <person name="Ohm R.A."/>
            <person name="Patyshakuliyeva A."/>
            <person name="Rokas A."/>
            <person name="Ruiz-Duenas F.J."/>
            <person name="Sabat G."/>
            <person name="Salamov A."/>
            <person name="Samejima M."/>
            <person name="Schmutz J."/>
            <person name="Slot J.C."/>
            <person name="St John F."/>
            <person name="Stenlid J."/>
            <person name="Sun H."/>
            <person name="Sun S."/>
            <person name="Syed K."/>
            <person name="Tsang A."/>
            <person name="Wiebenga A."/>
            <person name="Young D."/>
            <person name="Pisabarro A."/>
            <person name="Eastwood D.C."/>
            <person name="Martin F."/>
            <person name="Cullen D."/>
            <person name="Grigoriev I.V."/>
            <person name="Hibbett D.S."/>
        </authorList>
    </citation>
    <scope>NUCLEOTIDE SEQUENCE [LARGE SCALE GENOMIC DNA]</scope>
    <source>
        <strain evidence="3 4">DJM-731 SS1</strain>
    </source>
</reference>
<proteinExistence type="predicted"/>
<sequence>MPSDKAEYMPLQPTDTSPENSDGPDLQDDAPYTPSAQKHALVLPPLLLIAFLAALGSTMLNVSLLPLALSALQSQRSAPPRWPEPTYEPNKVIGLEKAPDLLGAPKEFSQTVPWHYKNGSRVDVNVVFPSVVAHLNASDAERVYSEHSAGRSKKFVLTRENSMLLQYTNLDPTKHTCTIVGFRPSSDLTVPRPYTAEGEINVIEVWNLTRTGSGLLDPQTLSYNHRPPRGNYIGNIDFRMSPNSTTNKFLCPVGEADGTGIVSVEFRCQRWECKVELDMLLEQDGAPRLGFELAQWNEEK</sequence>
<dbReference type="Proteomes" id="UP000030653">
    <property type="component" value="Unassembled WGS sequence"/>
</dbReference>
<dbReference type="HOGENOM" id="CLU_081613_0_0_1"/>
<dbReference type="RefSeq" id="XP_040630241.1">
    <property type="nucleotide sequence ID" value="XM_040777608.1"/>
</dbReference>
<keyword evidence="2" id="KW-0472">Membrane</keyword>
<protein>
    <recommendedName>
        <fullName evidence="5">Ubiquitin 3 binding protein But2 C-terminal domain-containing protein</fullName>
    </recommendedName>
</protein>
<evidence type="ECO:0000256" key="2">
    <source>
        <dbReference type="SAM" id="Phobius"/>
    </source>
</evidence>